<dbReference type="GO" id="GO:0060070">
    <property type="term" value="P:canonical Wnt signaling pathway"/>
    <property type="evidence" value="ECO:0007669"/>
    <property type="project" value="TreeGrafter"/>
</dbReference>
<evidence type="ECO:0000256" key="4">
    <source>
        <dbReference type="PROSITE-ProRule" id="PRU00090"/>
    </source>
</evidence>
<keyword evidence="6" id="KW-0732">Signal</keyword>
<protein>
    <recommendedName>
        <fullName evidence="7">FZ domain-containing protein</fullName>
    </recommendedName>
</protein>
<evidence type="ECO:0000256" key="3">
    <source>
        <dbReference type="ARBA" id="ARBA00023170"/>
    </source>
</evidence>
<keyword evidence="1" id="KW-0217">Developmental protein</keyword>
<dbReference type="PANTHER" id="PTHR11309">
    <property type="entry name" value="FRIZZLED"/>
    <property type="match status" value="1"/>
</dbReference>
<dbReference type="SMART" id="SM00063">
    <property type="entry name" value="FRI"/>
    <property type="match status" value="1"/>
</dbReference>
<evidence type="ECO:0000256" key="5">
    <source>
        <dbReference type="SAM" id="Phobius"/>
    </source>
</evidence>
<dbReference type="InterPro" id="IPR020067">
    <property type="entry name" value="Frizzled_dom"/>
</dbReference>
<dbReference type="PROSITE" id="PS50038">
    <property type="entry name" value="FZ"/>
    <property type="match status" value="1"/>
</dbReference>
<dbReference type="GO" id="GO:0017147">
    <property type="term" value="F:Wnt-protein binding"/>
    <property type="evidence" value="ECO:0007669"/>
    <property type="project" value="TreeGrafter"/>
</dbReference>
<evidence type="ECO:0000259" key="7">
    <source>
        <dbReference type="PROSITE" id="PS50038"/>
    </source>
</evidence>
<feature type="chain" id="PRO_5018011875" description="FZ domain-containing protein" evidence="6">
    <location>
        <begin position="18"/>
        <end position="232"/>
    </location>
</feature>
<keyword evidence="5" id="KW-0472">Membrane</keyword>
<dbReference type="OrthoDB" id="10053709at2759"/>
<dbReference type="InterPro" id="IPR000539">
    <property type="entry name" value="Frizzled/Smoothened_7TM"/>
</dbReference>
<dbReference type="InterPro" id="IPR036790">
    <property type="entry name" value="Frizzled_dom_sf"/>
</dbReference>
<keyword evidence="5" id="KW-0812">Transmembrane</keyword>
<dbReference type="GO" id="GO:0035567">
    <property type="term" value="P:non-canonical Wnt signaling pathway"/>
    <property type="evidence" value="ECO:0007669"/>
    <property type="project" value="TreeGrafter"/>
</dbReference>
<evidence type="ECO:0000256" key="6">
    <source>
        <dbReference type="SAM" id="SignalP"/>
    </source>
</evidence>
<dbReference type="Pfam" id="PF01392">
    <property type="entry name" value="Fz"/>
    <property type="match status" value="1"/>
</dbReference>
<evidence type="ECO:0000256" key="1">
    <source>
        <dbReference type="ARBA" id="ARBA00022473"/>
    </source>
</evidence>
<feature type="transmembrane region" description="Helical" evidence="5">
    <location>
        <begin position="153"/>
        <end position="175"/>
    </location>
</feature>
<sequence length="232" mass="26535">MMRISLYLLCLVHITLSVDIQRGPENPYAETSKCELIRIPACQGLPYNHTILPNTFGHTSQEEAGQDVTQYNSLWPANMQCDLFPEDGLCISEDKPETKPVTESALECPVEMKVPTSFEFRIRLSNNLIIPNCGMPCKRHLFNDPSWTKFSRLWIGLWSGLCAASTLFTVLTFLIDMNRFQYPERPIIFLSFCYLVVAVTYITGLSFGDKPLIILIHFSPRELHAFFEMMLV</sequence>
<dbReference type="PRINTS" id="PR00489">
    <property type="entry name" value="FRIZZLED"/>
</dbReference>
<reference evidence="8 9" key="1">
    <citation type="submission" date="2018-11" db="EMBL/GenBank/DDBJ databases">
        <authorList>
            <consortium name="Pathogen Informatics"/>
        </authorList>
    </citation>
    <scope>NUCLEOTIDE SEQUENCE [LARGE SCALE GENOMIC DNA]</scope>
</reference>
<dbReference type="EMBL" id="UYRU01053173">
    <property type="protein sequence ID" value="VDN12149.1"/>
    <property type="molecule type" value="Genomic_DNA"/>
</dbReference>
<keyword evidence="2" id="KW-1015">Disulfide bond</keyword>
<dbReference type="AlphaFoldDB" id="A0A3P7NT53"/>
<organism evidence="8 9">
    <name type="scientific">Dibothriocephalus latus</name>
    <name type="common">Fish tapeworm</name>
    <name type="synonym">Diphyllobothrium latum</name>
    <dbReference type="NCBI Taxonomy" id="60516"/>
    <lineage>
        <taxon>Eukaryota</taxon>
        <taxon>Metazoa</taxon>
        <taxon>Spiralia</taxon>
        <taxon>Lophotrochozoa</taxon>
        <taxon>Platyhelminthes</taxon>
        <taxon>Cestoda</taxon>
        <taxon>Eucestoda</taxon>
        <taxon>Diphyllobothriidea</taxon>
        <taxon>Diphyllobothriidae</taxon>
        <taxon>Dibothriocephalus</taxon>
    </lineage>
</organism>
<keyword evidence="5" id="KW-1133">Transmembrane helix</keyword>
<gene>
    <name evidence="8" type="ORF">DILT_LOCUS7980</name>
</gene>
<feature type="domain" description="FZ" evidence="7">
    <location>
        <begin position="29"/>
        <end position="90"/>
    </location>
</feature>
<accession>A0A3P7NT53</accession>
<feature type="transmembrane region" description="Helical" evidence="5">
    <location>
        <begin position="187"/>
        <end position="207"/>
    </location>
</feature>
<evidence type="ECO:0000313" key="9">
    <source>
        <dbReference type="Proteomes" id="UP000281553"/>
    </source>
</evidence>
<dbReference type="PANTHER" id="PTHR11309:SF47">
    <property type="entry name" value="FRIZZLED"/>
    <property type="match status" value="1"/>
</dbReference>
<dbReference type="SMART" id="SM01330">
    <property type="entry name" value="Frizzled"/>
    <property type="match status" value="1"/>
</dbReference>
<dbReference type="Gene3D" id="1.20.1070.10">
    <property type="entry name" value="Rhodopsin 7-helix transmembrane proteins"/>
    <property type="match status" value="1"/>
</dbReference>
<keyword evidence="9" id="KW-1185">Reference proteome</keyword>
<dbReference type="Proteomes" id="UP000281553">
    <property type="component" value="Unassembled WGS sequence"/>
</dbReference>
<name>A0A3P7NT53_DIBLA</name>
<comment type="caution">
    <text evidence="4">Lacks conserved residue(s) required for the propagation of feature annotation.</text>
</comment>
<dbReference type="InterPro" id="IPR015526">
    <property type="entry name" value="Frizzled/SFRP"/>
</dbReference>
<feature type="signal peptide" evidence="6">
    <location>
        <begin position="1"/>
        <end position="17"/>
    </location>
</feature>
<dbReference type="GO" id="GO:0005886">
    <property type="term" value="C:plasma membrane"/>
    <property type="evidence" value="ECO:0007669"/>
    <property type="project" value="TreeGrafter"/>
</dbReference>
<evidence type="ECO:0000256" key="2">
    <source>
        <dbReference type="ARBA" id="ARBA00023157"/>
    </source>
</evidence>
<dbReference type="GO" id="GO:0042813">
    <property type="term" value="F:Wnt receptor activity"/>
    <property type="evidence" value="ECO:0007669"/>
    <property type="project" value="TreeGrafter"/>
</dbReference>
<evidence type="ECO:0000313" key="8">
    <source>
        <dbReference type="EMBL" id="VDN12149.1"/>
    </source>
</evidence>
<proteinExistence type="predicted"/>
<dbReference type="SUPFAM" id="SSF63501">
    <property type="entry name" value="Frizzled cysteine-rich domain"/>
    <property type="match status" value="1"/>
</dbReference>
<keyword evidence="3" id="KW-0675">Receptor</keyword>
<dbReference type="Gene3D" id="1.10.2000.10">
    <property type="entry name" value="Frizzled cysteine-rich domain"/>
    <property type="match status" value="1"/>
</dbReference>
<dbReference type="Pfam" id="PF01534">
    <property type="entry name" value="Frizzled"/>
    <property type="match status" value="1"/>
</dbReference>